<reference evidence="1" key="1">
    <citation type="submission" date="2015-11" db="EMBL/GenBank/DDBJ databases">
        <title>De novo transcriptome assembly of four potential Pierce s Disease insect vectors from Arizona vineyards.</title>
        <authorList>
            <person name="Tassone E.E."/>
        </authorList>
    </citation>
    <scope>NUCLEOTIDE SEQUENCE</scope>
</reference>
<name>A0A1B6KKE7_9HEMI</name>
<dbReference type="AlphaFoldDB" id="A0A1B6KKE7"/>
<organism evidence="1">
    <name type="scientific">Graphocephala atropunctata</name>
    <dbReference type="NCBI Taxonomy" id="36148"/>
    <lineage>
        <taxon>Eukaryota</taxon>
        <taxon>Metazoa</taxon>
        <taxon>Ecdysozoa</taxon>
        <taxon>Arthropoda</taxon>
        <taxon>Hexapoda</taxon>
        <taxon>Insecta</taxon>
        <taxon>Pterygota</taxon>
        <taxon>Neoptera</taxon>
        <taxon>Paraneoptera</taxon>
        <taxon>Hemiptera</taxon>
        <taxon>Auchenorrhyncha</taxon>
        <taxon>Membracoidea</taxon>
        <taxon>Cicadellidae</taxon>
        <taxon>Cicadellinae</taxon>
        <taxon>Cicadellini</taxon>
        <taxon>Graphocephala</taxon>
    </lineage>
</organism>
<feature type="non-terminal residue" evidence="1">
    <location>
        <position position="109"/>
    </location>
</feature>
<evidence type="ECO:0000313" key="1">
    <source>
        <dbReference type="EMBL" id="JAT11927.1"/>
    </source>
</evidence>
<proteinExistence type="predicted"/>
<sequence length="109" mass="12458">VGVEKCLGRTLYPDFERLEKMIKCDCQQTISGGKSEKNEHVYLNPCKLSTVSISDLEINEERLVLYPDFERLEEINRECQQTIGGGEYNKNEHMGLNPCEFPTVSISDL</sequence>
<gene>
    <name evidence="1" type="ORF">g.1486</name>
</gene>
<feature type="non-terminal residue" evidence="1">
    <location>
        <position position="1"/>
    </location>
</feature>
<dbReference type="EMBL" id="GEBQ01028050">
    <property type="protein sequence ID" value="JAT11927.1"/>
    <property type="molecule type" value="Transcribed_RNA"/>
</dbReference>
<accession>A0A1B6KKE7</accession>
<protein>
    <submittedName>
        <fullName evidence="1">Uncharacterized protein</fullName>
    </submittedName>
</protein>